<dbReference type="AlphaFoldDB" id="A0A167AKI0"/>
<name>A0A167AKI0_COLIC</name>
<evidence type="ECO:0000313" key="1">
    <source>
        <dbReference type="EMBL" id="KZL80242.1"/>
    </source>
</evidence>
<comment type="caution">
    <text evidence="1">The sequence shown here is derived from an EMBL/GenBank/DDBJ whole genome shotgun (WGS) entry which is preliminary data.</text>
</comment>
<proteinExistence type="predicted"/>
<reference evidence="1 2" key="1">
    <citation type="submission" date="2015-06" db="EMBL/GenBank/DDBJ databases">
        <title>Survival trade-offs in plant roots during colonization by closely related pathogenic and mutualistic fungi.</title>
        <authorList>
            <person name="Hacquard S."/>
            <person name="Kracher B."/>
            <person name="Hiruma K."/>
            <person name="Weinman A."/>
            <person name="Muench P."/>
            <person name="Garrido Oter R."/>
            <person name="Ver Loren van Themaat E."/>
            <person name="Dallerey J.-F."/>
            <person name="Damm U."/>
            <person name="Henrissat B."/>
            <person name="Lespinet O."/>
            <person name="Thon M."/>
            <person name="Kemen E."/>
            <person name="McHardy A.C."/>
            <person name="Schulze-Lefert P."/>
            <person name="O'Connell R.J."/>
        </authorList>
    </citation>
    <scope>NUCLEOTIDE SEQUENCE [LARGE SCALE GENOMIC DNA]</scope>
    <source>
        <strain evidence="1 2">MAFF 238704</strain>
    </source>
</reference>
<keyword evidence="2" id="KW-1185">Reference proteome</keyword>
<accession>A0A167AKI0</accession>
<dbReference type="EMBL" id="LFIW01001956">
    <property type="protein sequence ID" value="KZL80242.1"/>
    <property type="molecule type" value="Genomic_DNA"/>
</dbReference>
<sequence>MARHKRGAIQLLSGLVSSKRRKQKRPKRQCAACRALYSEVKRLLLKTDDLETDLSVLKEAVAQAPEQQRIEGDSLFNLEDFDGFNLDDFDNGFNWEEYGAEGTIQQEQPTQSFNADHTLLVTNQAISKAYLALGPMEPGHAVNPLVSISFEELQSSR</sequence>
<evidence type="ECO:0000313" key="2">
    <source>
        <dbReference type="Proteomes" id="UP000076584"/>
    </source>
</evidence>
<dbReference type="Proteomes" id="UP000076584">
    <property type="component" value="Unassembled WGS sequence"/>
</dbReference>
<organism evidence="1 2">
    <name type="scientific">Colletotrichum incanum</name>
    <name type="common">Soybean anthracnose fungus</name>
    <dbReference type="NCBI Taxonomy" id="1573173"/>
    <lineage>
        <taxon>Eukaryota</taxon>
        <taxon>Fungi</taxon>
        <taxon>Dikarya</taxon>
        <taxon>Ascomycota</taxon>
        <taxon>Pezizomycotina</taxon>
        <taxon>Sordariomycetes</taxon>
        <taxon>Hypocreomycetidae</taxon>
        <taxon>Glomerellales</taxon>
        <taxon>Glomerellaceae</taxon>
        <taxon>Colletotrichum</taxon>
        <taxon>Colletotrichum spaethianum species complex</taxon>
    </lineage>
</organism>
<gene>
    <name evidence="1" type="ORF">CI238_13297</name>
</gene>
<protein>
    <submittedName>
        <fullName evidence="1">Uncharacterized protein</fullName>
    </submittedName>
</protein>